<organism evidence="2">
    <name type="scientific">Rhizophora mucronata</name>
    <name type="common">Asiatic mangrove</name>
    <dbReference type="NCBI Taxonomy" id="61149"/>
    <lineage>
        <taxon>Eukaryota</taxon>
        <taxon>Viridiplantae</taxon>
        <taxon>Streptophyta</taxon>
        <taxon>Embryophyta</taxon>
        <taxon>Tracheophyta</taxon>
        <taxon>Spermatophyta</taxon>
        <taxon>Magnoliopsida</taxon>
        <taxon>eudicotyledons</taxon>
        <taxon>Gunneridae</taxon>
        <taxon>Pentapetalae</taxon>
        <taxon>rosids</taxon>
        <taxon>fabids</taxon>
        <taxon>Malpighiales</taxon>
        <taxon>Rhizophoraceae</taxon>
        <taxon>Rhizophora</taxon>
    </lineage>
</organism>
<feature type="region of interest" description="Disordered" evidence="1">
    <location>
        <begin position="64"/>
        <end position="104"/>
    </location>
</feature>
<evidence type="ECO:0000313" key="2">
    <source>
        <dbReference type="EMBL" id="MBX35243.1"/>
    </source>
</evidence>
<dbReference type="EMBL" id="GGEC01054759">
    <property type="protein sequence ID" value="MBX35243.1"/>
    <property type="molecule type" value="Transcribed_RNA"/>
</dbReference>
<reference evidence="2" key="1">
    <citation type="submission" date="2018-02" db="EMBL/GenBank/DDBJ databases">
        <title>Rhizophora mucronata_Transcriptome.</title>
        <authorList>
            <person name="Meera S.P."/>
            <person name="Sreeshan A."/>
            <person name="Augustine A."/>
        </authorList>
    </citation>
    <scope>NUCLEOTIDE SEQUENCE</scope>
    <source>
        <tissue evidence="2">Leaf</tissue>
    </source>
</reference>
<accession>A0A2P2MYF4</accession>
<sequence length="104" mass="11013">MKFDEVEPPPARTGSGPMKKTQLTSQDLSFVGYTYKNFDAIKALCHSFAIHSNVADLETGRLSTGIPSNLVHAHSDSSVDYSTKGSTTDDSDTQGLTSSGGAQT</sequence>
<feature type="region of interest" description="Disordered" evidence="1">
    <location>
        <begin position="1"/>
        <end position="22"/>
    </location>
</feature>
<protein>
    <submittedName>
        <fullName evidence="2">Uncharacterized protein</fullName>
    </submittedName>
</protein>
<feature type="compositionally biased region" description="Low complexity" evidence="1">
    <location>
        <begin position="80"/>
        <end position="104"/>
    </location>
</feature>
<dbReference type="AlphaFoldDB" id="A0A2P2MYF4"/>
<name>A0A2P2MYF4_RHIMU</name>
<evidence type="ECO:0000256" key="1">
    <source>
        <dbReference type="SAM" id="MobiDB-lite"/>
    </source>
</evidence>
<proteinExistence type="predicted"/>